<protein>
    <submittedName>
        <fullName evidence="15">Repressor LexA</fullName>
        <ecNumber evidence="15">3.4.21.88</ecNumber>
    </submittedName>
</protein>
<dbReference type="Proteomes" id="UP000290204">
    <property type="component" value="Unassembled WGS sequence"/>
</dbReference>
<dbReference type="SUPFAM" id="SSF51306">
    <property type="entry name" value="LexA/Signal peptidase"/>
    <property type="match status" value="1"/>
</dbReference>
<dbReference type="Gene3D" id="2.10.109.10">
    <property type="entry name" value="Umud Fragment, subunit A"/>
    <property type="match status" value="1"/>
</dbReference>
<dbReference type="GO" id="GO:0006281">
    <property type="term" value="P:DNA repair"/>
    <property type="evidence" value="ECO:0007669"/>
    <property type="project" value="UniProtKB-KW"/>
</dbReference>
<evidence type="ECO:0000256" key="1">
    <source>
        <dbReference type="ARBA" id="ARBA00007484"/>
    </source>
</evidence>
<accession>A0A4Q1CGM6</accession>
<evidence type="ECO:0000313" key="15">
    <source>
        <dbReference type="EMBL" id="RXK59203.1"/>
    </source>
</evidence>
<evidence type="ECO:0000256" key="3">
    <source>
        <dbReference type="ARBA" id="ARBA00022705"/>
    </source>
</evidence>
<dbReference type="InterPro" id="IPR006199">
    <property type="entry name" value="LexA_DNA-bd_dom"/>
</dbReference>
<dbReference type="RefSeq" id="WP_129131507.1">
    <property type="nucleotide sequence ID" value="NZ_SDHW01000004.1"/>
</dbReference>
<proteinExistence type="inferred from homology"/>
<dbReference type="PANTHER" id="PTHR33516">
    <property type="entry name" value="LEXA REPRESSOR"/>
    <property type="match status" value="1"/>
</dbReference>
<evidence type="ECO:0000256" key="6">
    <source>
        <dbReference type="ARBA" id="ARBA00022813"/>
    </source>
</evidence>
<feature type="domain" description="LexA repressor DNA-binding" evidence="14">
    <location>
        <begin position="4"/>
        <end position="60"/>
    </location>
</feature>
<evidence type="ECO:0000256" key="2">
    <source>
        <dbReference type="ARBA" id="ARBA00022491"/>
    </source>
</evidence>
<sequence length="208" mass="23115">MSEENLSIKAKEALRHIRNWIMHNSRFPSMRELMTAMGYKSPRSAMLLLEELETNGFLKKKIDGSYKLIKDLEETETVRTVSIPLIGSVAAGTPIFADENIEAMIPVSTSLIKSGQKYFLLKVRGDSMDLAGINHGDMILVMQKKYADNGENIVALIDDEATVKEFHHSGQIVTLVPRSSNLTHQPIIVTSNLRIQGIVAAVIPKVNN</sequence>
<dbReference type="PRINTS" id="PR00726">
    <property type="entry name" value="LEXASERPTASE"/>
</dbReference>
<dbReference type="CDD" id="cd06529">
    <property type="entry name" value="S24_LexA-like"/>
    <property type="match status" value="1"/>
</dbReference>
<evidence type="ECO:0000256" key="9">
    <source>
        <dbReference type="ARBA" id="ARBA00023163"/>
    </source>
</evidence>
<keyword evidence="2" id="KW-0678">Repressor</keyword>
<dbReference type="InterPro" id="IPR050077">
    <property type="entry name" value="LexA_repressor"/>
</dbReference>
<dbReference type="Pfam" id="PF01726">
    <property type="entry name" value="LexA_DNA_bind"/>
    <property type="match status" value="1"/>
</dbReference>
<dbReference type="EMBL" id="SDHW01000004">
    <property type="protein sequence ID" value="RXK59203.1"/>
    <property type="molecule type" value="Genomic_DNA"/>
</dbReference>
<dbReference type="InterPro" id="IPR036286">
    <property type="entry name" value="LexA/Signal_pep-like_sf"/>
</dbReference>
<keyword evidence="9" id="KW-0804">Transcription</keyword>
<evidence type="ECO:0000259" key="13">
    <source>
        <dbReference type="Pfam" id="PF00717"/>
    </source>
</evidence>
<dbReference type="GO" id="GO:0045892">
    <property type="term" value="P:negative regulation of DNA-templated transcription"/>
    <property type="evidence" value="ECO:0007669"/>
    <property type="project" value="InterPro"/>
</dbReference>
<gene>
    <name evidence="15" type="primary">lexA</name>
    <name evidence="15" type="ORF">ESA94_13765</name>
</gene>
<dbReference type="GO" id="GO:0009432">
    <property type="term" value="P:SOS response"/>
    <property type="evidence" value="ECO:0007669"/>
    <property type="project" value="UniProtKB-KW"/>
</dbReference>
<comment type="similarity">
    <text evidence="1 12">Belongs to the peptidase S24 family.</text>
</comment>
<feature type="domain" description="Peptidase S24/S26A/S26B/S26C" evidence="13">
    <location>
        <begin position="84"/>
        <end position="199"/>
    </location>
</feature>
<evidence type="ECO:0000256" key="8">
    <source>
        <dbReference type="ARBA" id="ARBA00023125"/>
    </source>
</evidence>
<dbReference type="InterPro" id="IPR039418">
    <property type="entry name" value="LexA-like"/>
</dbReference>
<keyword evidence="3" id="KW-0235">DNA replication</keyword>
<dbReference type="EC" id="3.4.21.88" evidence="15"/>
<dbReference type="PANTHER" id="PTHR33516:SF2">
    <property type="entry name" value="LEXA REPRESSOR-RELATED"/>
    <property type="match status" value="1"/>
</dbReference>
<evidence type="ECO:0000256" key="5">
    <source>
        <dbReference type="ARBA" id="ARBA00022801"/>
    </source>
</evidence>
<dbReference type="Gene3D" id="1.10.10.10">
    <property type="entry name" value="Winged helix-like DNA-binding domain superfamily/Winged helix DNA-binding domain"/>
    <property type="match status" value="1"/>
</dbReference>
<dbReference type="OrthoDB" id="9787787at2"/>
<organism evidence="15 16">
    <name type="scientific">Lacibacter luteus</name>
    <dbReference type="NCBI Taxonomy" id="2508719"/>
    <lineage>
        <taxon>Bacteria</taxon>
        <taxon>Pseudomonadati</taxon>
        <taxon>Bacteroidota</taxon>
        <taxon>Chitinophagia</taxon>
        <taxon>Chitinophagales</taxon>
        <taxon>Chitinophagaceae</taxon>
        <taxon>Lacibacter</taxon>
    </lineage>
</organism>
<dbReference type="InterPro" id="IPR036388">
    <property type="entry name" value="WH-like_DNA-bd_sf"/>
</dbReference>
<dbReference type="GO" id="GO:0006508">
    <property type="term" value="P:proteolysis"/>
    <property type="evidence" value="ECO:0007669"/>
    <property type="project" value="InterPro"/>
</dbReference>
<dbReference type="InterPro" id="IPR006200">
    <property type="entry name" value="LexA"/>
</dbReference>
<keyword evidence="16" id="KW-1185">Reference proteome</keyword>
<dbReference type="InterPro" id="IPR036390">
    <property type="entry name" value="WH_DNA-bd_sf"/>
</dbReference>
<evidence type="ECO:0000256" key="10">
    <source>
        <dbReference type="ARBA" id="ARBA00023204"/>
    </source>
</evidence>
<reference evidence="15 16" key="1">
    <citation type="submission" date="2019-01" db="EMBL/GenBank/DDBJ databases">
        <title>Lacibacter sp. strain TTM-7.</title>
        <authorList>
            <person name="Chen W.-M."/>
        </authorList>
    </citation>
    <scope>NUCLEOTIDE SEQUENCE [LARGE SCALE GENOMIC DNA]</scope>
    <source>
        <strain evidence="15 16">TTM-7</strain>
    </source>
</reference>
<keyword evidence="4" id="KW-0227">DNA damage</keyword>
<keyword evidence="5 12" id="KW-0378">Hydrolase</keyword>
<evidence type="ECO:0000256" key="4">
    <source>
        <dbReference type="ARBA" id="ARBA00022763"/>
    </source>
</evidence>
<dbReference type="SUPFAM" id="SSF46785">
    <property type="entry name" value="Winged helix' DNA-binding domain"/>
    <property type="match status" value="1"/>
</dbReference>
<evidence type="ECO:0000256" key="11">
    <source>
        <dbReference type="ARBA" id="ARBA00023236"/>
    </source>
</evidence>
<evidence type="ECO:0000256" key="12">
    <source>
        <dbReference type="RuleBase" id="RU003991"/>
    </source>
</evidence>
<dbReference type="NCBIfam" id="TIGR00498">
    <property type="entry name" value="lexA"/>
    <property type="match status" value="1"/>
</dbReference>
<dbReference type="InterPro" id="IPR015927">
    <property type="entry name" value="Peptidase_S24_S26A/B/C"/>
</dbReference>
<dbReference type="GO" id="GO:0003677">
    <property type="term" value="F:DNA binding"/>
    <property type="evidence" value="ECO:0007669"/>
    <property type="project" value="UniProtKB-KW"/>
</dbReference>
<dbReference type="GO" id="GO:0004252">
    <property type="term" value="F:serine-type endopeptidase activity"/>
    <property type="evidence" value="ECO:0007669"/>
    <property type="project" value="UniProtKB-EC"/>
</dbReference>
<keyword evidence="11" id="KW-0742">SOS response</keyword>
<keyword evidence="10" id="KW-0234">DNA repair</keyword>
<comment type="caution">
    <text evidence="15">The sequence shown here is derived from an EMBL/GenBank/DDBJ whole genome shotgun (WGS) entry which is preliminary data.</text>
</comment>
<keyword evidence="8" id="KW-0238">DNA-binding</keyword>
<keyword evidence="7" id="KW-0805">Transcription regulation</keyword>
<dbReference type="GO" id="GO:0006260">
    <property type="term" value="P:DNA replication"/>
    <property type="evidence" value="ECO:0007669"/>
    <property type="project" value="UniProtKB-KW"/>
</dbReference>
<dbReference type="InterPro" id="IPR006197">
    <property type="entry name" value="Peptidase_S24_LexA"/>
</dbReference>
<dbReference type="Pfam" id="PF00717">
    <property type="entry name" value="Peptidase_S24"/>
    <property type="match status" value="1"/>
</dbReference>
<name>A0A4Q1CGM6_9BACT</name>
<evidence type="ECO:0000256" key="7">
    <source>
        <dbReference type="ARBA" id="ARBA00023015"/>
    </source>
</evidence>
<dbReference type="AlphaFoldDB" id="A0A4Q1CGM6"/>
<evidence type="ECO:0000313" key="16">
    <source>
        <dbReference type="Proteomes" id="UP000290204"/>
    </source>
</evidence>
<evidence type="ECO:0000259" key="14">
    <source>
        <dbReference type="Pfam" id="PF01726"/>
    </source>
</evidence>
<keyword evidence="6 12" id="KW-0068">Autocatalytic cleavage</keyword>